<geneLocation type="mitochondrion" evidence="11"/>
<evidence type="ECO:0000256" key="8">
    <source>
        <dbReference type="RuleBase" id="RU003404"/>
    </source>
</evidence>
<evidence type="ECO:0000256" key="5">
    <source>
        <dbReference type="ARBA" id="ARBA00022989"/>
    </source>
</evidence>
<dbReference type="PANTHER" id="PTHR42829:SF2">
    <property type="entry name" value="NADH-UBIQUINONE OXIDOREDUCTASE CHAIN 5"/>
    <property type="match status" value="1"/>
</dbReference>
<keyword evidence="5 8" id="KW-1133">Transmembrane helix</keyword>
<protein>
    <recommendedName>
        <fullName evidence="3 8">NADH-ubiquinone oxidoreductase chain 5</fullName>
        <ecNumber evidence="2 8">7.1.1.2</ecNumber>
    </recommendedName>
</protein>
<organism evidence="11">
    <name type="scientific">Deroceras reticulatum</name>
    <name type="common">Gray garden slug</name>
    <dbReference type="NCBI Taxonomy" id="145610"/>
    <lineage>
        <taxon>Eukaryota</taxon>
        <taxon>Metazoa</taxon>
        <taxon>Spiralia</taxon>
        <taxon>Lophotrochozoa</taxon>
        <taxon>Mollusca</taxon>
        <taxon>Gastropoda</taxon>
        <taxon>Heterobranchia</taxon>
        <taxon>Euthyneura</taxon>
        <taxon>Panpulmonata</taxon>
        <taxon>Eupulmonata</taxon>
        <taxon>Stylommatophora</taxon>
        <taxon>Helicina</taxon>
        <taxon>Limacoidea</taxon>
        <taxon>Agriolimacidae</taxon>
        <taxon>Deroceras</taxon>
    </lineage>
</organism>
<keyword evidence="8 11" id="KW-0496">Mitochondrion</keyword>
<feature type="transmembrane region" description="Helical" evidence="8">
    <location>
        <begin position="370"/>
        <end position="391"/>
    </location>
</feature>
<evidence type="ECO:0000313" key="11">
    <source>
        <dbReference type="EMBL" id="ASL05734.1"/>
    </source>
</evidence>
<dbReference type="CTD" id="4540"/>
<feature type="transmembrane region" description="Helical" evidence="8">
    <location>
        <begin position="87"/>
        <end position="107"/>
    </location>
</feature>
<dbReference type="EMBL" id="KY765589">
    <property type="protein sequence ID" value="ASL05734.1"/>
    <property type="molecule type" value="Genomic_DNA"/>
</dbReference>
<dbReference type="InterPro" id="IPR001516">
    <property type="entry name" value="Proton_antipo_N"/>
</dbReference>
<reference evidence="11" key="1">
    <citation type="journal article" date="2017" name="Mitochondrial DNA Part B Resour">
        <title>The complete mitochondrial genome of the gray garden slug Deroceras reticulatum (Gastropoda: Pulmonata: Stylommatophora).</title>
        <authorList>
            <person name="Ahn S.-J."/>
            <person name="Martin R."/>
            <person name="Rao S."/>
            <person name="Choi M.-Y."/>
        </authorList>
    </citation>
    <scope>NUCLEOTIDE SEQUENCE</scope>
</reference>
<keyword evidence="8" id="KW-0813">Transport</keyword>
<keyword evidence="8" id="KW-0520">NAD</keyword>
<dbReference type="InterPro" id="IPR001750">
    <property type="entry name" value="ND/Mrp_TM"/>
</dbReference>
<keyword evidence="8" id="KW-0830">Ubiquinone</keyword>
<evidence type="ECO:0000256" key="6">
    <source>
        <dbReference type="ARBA" id="ARBA00023136"/>
    </source>
</evidence>
<comment type="similarity">
    <text evidence="8">Belongs to the complex I subunit 5 family.</text>
</comment>
<feature type="domain" description="NADH-Ubiquinone oxidoreductase (complex I) chain 5 N-terminal" evidence="10">
    <location>
        <begin position="46"/>
        <end position="91"/>
    </location>
</feature>
<dbReference type="Pfam" id="PF00361">
    <property type="entry name" value="Proton_antipo_M"/>
    <property type="match status" value="1"/>
</dbReference>
<keyword evidence="4 8" id="KW-0812">Transmembrane</keyword>
<feature type="transmembrane region" description="Helical" evidence="8">
    <location>
        <begin position="450"/>
        <end position="469"/>
    </location>
</feature>
<evidence type="ECO:0000259" key="10">
    <source>
        <dbReference type="Pfam" id="PF00662"/>
    </source>
</evidence>
<dbReference type="RefSeq" id="YP_009408799.1">
    <property type="nucleotide sequence ID" value="NC_035495.1"/>
</dbReference>
<dbReference type="EC" id="7.1.1.2" evidence="2 8"/>
<feature type="transmembrane region" description="Helical" evidence="8">
    <location>
        <begin position="336"/>
        <end position="358"/>
    </location>
</feature>
<keyword evidence="6 8" id="KW-0472">Membrane</keyword>
<evidence type="ECO:0000259" key="9">
    <source>
        <dbReference type="Pfam" id="PF00361"/>
    </source>
</evidence>
<feature type="domain" description="NADH:quinone oxidoreductase/Mrp antiporter transmembrane" evidence="9">
    <location>
        <begin position="108"/>
        <end position="381"/>
    </location>
</feature>
<evidence type="ECO:0000256" key="4">
    <source>
        <dbReference type="ARBA" id="ARBA00022692"/>
    </source>
</evidence>
<name>A0A343ERM8_DERRE</name>
<comment type="catalytic activity">
    <reaction evidence="7 8">
        <text>a ubiquinone + NADH + 5 H(+)(in) = a ubiquinol + NAD(+) + 4 H(+)(out)</text>
        <dbReference type="Rhea" id="RHEA:29091"/>
        <dbReference type="Rhea" id="RHEA-COMP:9565"/>
        <dbReference type="Rhea" id="RHEA-COMP:9566"/>
        <dbReference type="ChEBI" id="CHEBI:15378"/>
        <dbReference type="ChEBI" id="CHEBI:16389"/>
        <dbReference type="ChEBI" id="CHEBI:17976"/>
        <dbReference type="ChEBI" id="CHEBI:57540"/>
        <dbReference type="ChEBI" id="CHEBI:57945"/>
        <dbReference type="EC" id="7.1.1.2"/>
    </reaction>
</comment>
<dbReference type="PRINTS" id="PR01434">
    <property type="entry name" value="NADHDHGNASE5"/>
</dbReference>
<comment type="subcellular location">
    <subcellularLocation>
        <location evidence="1">Membrane</location>
        <topology evidence="1">Multi-pass membrane protein</topology>
    </subcellularLocation>
</comment>
<evidence type="ECO:0000256" key="3">
    <source>
        <dbReference type="ARBA" id="ARBA00021096"/>
    </source>
</evidence>
<dbReference type="GO" id="GO:0008137">
    <property type="term" value="F:NADH dehydrogenase (ubiquinone) activity"/>
    <property type="evidence" value="ECO:0007669"/>
    <property type="project" value="UniProtKB-EC"/>
</dbReference>
<gene>
    <name evidence="11" type="primary">ND5</name>
</gene>
<feature type="transmembrane region" description="Helical" evidence="8">
    <location>
        <begin position="63"/>
        <end position="81"/>
    </location>
</feature>
<feature type="transmembrane region" description="Helical" evidence="8">
    <location>
        <begin position="269"/>
        <end position="289"/>
    </location>
</feature>
<dbReference type="GO" id="GO:0015990">
    <property type="term" value="P:electron transport coupled proton transport"/>
    <property type="evidence" value="ECO:0007669"/>
    <property type="project" value="TreeGrafter"/>
</dbReference>
<dbReference type="GO" id="GO:0003954">
    <property type="term" value="F:NADH dehydrogenase activity"/>
    <property type="evidence" value="ECO:0007669"/>
    <property type="project" value="TreeGrafter"/>
</dbReference>
<feature type="transmembrane region" description="Helical" evidence="8">
    <location>
        <begin position="301"/>
        <end position="324"/>
    </location>
</feature>
<proteinExistence type="inferred from homology"/>
<feature type="transmembrane region" description="Helical" evidence="8">
    <location>
        <begin position="153"/>
        <end position="186"/>
    </location>
</feature>
<dbReference type="GO" id="GO:0016020">
    <property type="term" value="C:membrane"/>
    <property type="evidence" value="ECO:0007669"/>
    <property type="project" value="UniProtKB-SubCell"/>
</dbReference>
<evidence type="ECO:0000256" key="7">
    <source>
        <dbReference type="ARBA" id="ARBA00049551"/>
    </source>
</evidence>
<feature type="transmembrane region" description="Helical" evidence="8">
    <location>
        <begin position="114"/>
        <end position="133"/>
    </location>
</feature>
<accession>A0A343ERM8</accession>
<feature type="transmembrane region" description="Helical" evidence="8">
    <location>
        <begin position="403"/>
        <end position="430"/>
    </location>
</feature>
<feature type="transmembrane region" description="Helical" evidence="8">
    <location>
        <begin position="531"/>
        <end position="554"/>
    </location>
</feature>
<dbReference type="GO" id="GO:0042773">
    <property type="term" value="P:ATP synthesis coupled electron transport"/>
    <property type="evidence" value="ECO:0007669"/>
    <property type="project" value="InterPro"/>
</dbReference>
<evidence type="ECO:0000256" key="1">
    <source>
        <dbReference type="ARBA" id="ARBA00004141"/>
    </source>
</evidence>
<dbReference type="Pfam" id="PF00662">
    <property type="entry name" value="Proton_antipo_N"/>
    <property type="match status" value="1"/>
</dbReference>
<dbReference type="AlphaFoldDB" id="A0A343ERM8"/>
<evidence type="ECO:0000256" key="2">
    <source>
        <dbReference type="ARBA" id="ARBA00012944"/>
    </source>
</evidence>
<dbReference type="InterPro" id="IPR003945">
    <property type="entry name" value="NU5C-like"/>
</dbReference>
<sequence>MLKMINMINRFTLSLGLSCLLFGFASFSYLWSVETKLIEVSLFGLSSLDFSILIVMDSISLSFGYVVLLISSCVFWFASTYMKEDPFFNRFILVLLGFVISMMMLIFAGSILMILLGWDGLGITSFVLIIYYQNKEAVSSGFLTLIVNRLGDVLIVSSIFFMVIAGYLSVFPLSASMLVVIMILVFASLTKSAQYPFSPWLPAAMAAPTPVSALVHSSTLVTAGVYLVIRLSMTIKLQSELSGLLCFVGSVTCLLGGMAAIWETDIKKMIALSTLSQLGVMMFSLSLNYPFMALFHLYTHAMFKALLFLVAGVILLMSFGVQDLRLLGGVMIQNPILIVFYNISSLCLVGAPFMSAFYTKHCILELMLMSNVNMFSVITMGVATLSTAVYVTRSLKVLCWSKVIINISSSVSSLKFFFPLSILGFMGIISGKMFSLLNSSVVELLFLPNFWMSVINIVTMLGVGLGFMLRKTMKSWIMSTLFFSSPGLVKLTKPFSKFSENLKNLDYGWLEPMGYFYPSGYLTSKSMYNMFLWPWLGMGGMLRGGVSMMLLLYMCYLLL</sequence>
<feature type="transmembrane region" description="Helical" evidence="8">
    <location>
        <begin position="207"/>
        <end position="229"/>
    </location>
</feature>
<dbReference type="PANTHER" id="PTHR42829">
    <property type="entry name" value="NADH-UBIQUINONE OXIDOREDUCTASE CHAIN 5"/>
    <property type="match status" value="1"/>
</dbReference>
<comment type="function">
    <text evidence="8">Core subunit of the mitochondrial membrane respiratory chain NADH dehydrogenase (Complex I) which catalyzes electron transfer from NADH through the respiratory chain, using ubiquinone as an electron acceptor. Essential for the catalytic activity and assembly of complex I.</text>
</comment>
<dbReference type="GeneID" id="33868688"/>
<feature type="transmembrane region" description="Helical" evidence="8">
    <location>
        <begin position="241"/>
        <end position="262"/>
    </location>
</feature>